<feature type="compositionally biased region" description="Basic and acidic residues" evidence="1">
    <location>
        <begin position="145"/>
        <end position="155"/>
    </location>
</feature>
<feature type="region of interest" description="Disordered" evidence="1">
    <location>
        <begin position="47"/>
        <end position="73"/>
    </location>
</feature>
<feature type="region of interest" description="Disordered" evidence="1">
    <location>
        <begin position="136"/>
        <end position="169"/>
    </location>
</feature>
<dbReference type="AlphaFoldDB" id="A0A0C3F2Q4"/>
<evidence type="ECO:0000313" key="3">
    <source>
        <dbReference type="Proteomes" id="UP000054166"/>
    </source>
</evidence>
<protein>
    <submittedName>
        <fullName evidence="2">Uncharacterized protein</fullName>
    </submittedName>
</protein>
<reference evidence="2 3" key="1">
    <citation type="submission" date="2014-04" db="EMBL/GenBank/DDBJ databases">
        <authorList>
            <consortium name="DOE Joint Genome Institute"/>
            <person name="Kuo A."/>
            <person name="Tarkka M."/>
            <person name="Buscot F."/>
            <person name="Kohler A."/>
            <person name="Nagy L.G."/>
            <person name="Floudas D."/>
            <person name="Copeland A."/>
            <person name="Barry K.W."/>
            <person name="Cichocki N."/>
            <person name="Veneault-Fourrey C."/>
            <person name="LaButti K."/>
            <person name="Lindquist E.A."/>
            <person name="Lipzen A."/>
            <person name="Lundell T."/>
            <person name="Morin E."/>
            <person name="Murat C."/>
            <person name="Sun H."/>
            <person name="Tunlid A."/>
            <person name="Henrissat B."/>
            <person name="Grigoriev I.V."/>
            <person name="Hibbett D.S."/>
            <person name="Martin F."/>
            <person name="Nordberg H.P."/>
            <person name="Cantor M.N."/>
            <person name="Hua S.X."/>
        </authorList>
    </citation>
    <scope>NUCLEOTIDE SEQUENCE [LARGE SCALE GENOMIC DNA]</scope>
    <source>
        <strain evidence="2 3">F 1598</strain>
    </source>
</reference>
<dbReference type="Proteomes" id="UP000054166">
    <property type="component" value="Unassembled WGS sequence"/>
</dbReference>
<gene>
    <name evidence="2" type="ORF">PILCRDRAFT_10738</name>
</gene>
<organism evidence="2 3">
    <name type="scientific">Piloderma croceum (strain F 1598)</name>
    <dbReference type="NCBI Taxonomy" id="765440"/>
    <lineage>
        <taxon>Eukaryota</taxon>
        <taxon>Fungi</taxon>
        <taxon>Dikarya</taxon>
        <taxon>Basidiomycota</taxon>
        <taxon>Agaricomycotina</taxon>
        <taxon>Agaricomycetes</taxon>
        <taxon>Agaricomycetidae</taxon>
        <taxon>Atheliales</taxon>
        <taxon>Atheliaceae</taxon>
        <taxon>Piloderma</taxon>
    </lineage>
</organism>
<evidence type="ECO:0000256" key="1">
    <source>
        <dbReference type="SAM" id="MobiDB-lite"/>
    </source>
</evidence>
<sequence>MPMLLDLIVSAGVLATNIILLEPIILAQTRLTRHFFQSRHSFSIQSTRNSRVSVRSPAQPNRREYNTGPSPLDFGDSSLWQHQNATADSTCPCSIATAIFPLNKAAKLRKGRQQAELGRAFGRNVFDPAAAVISVDGHSNKRKKSSSDKHWKDGPSTKYTKPATQPAKLQKEKQLEYALVLVKNAESVPLRAHPSHPSHAVINSYEIENTAKAAFGGLRAVLDGIFSMDGWRLLTRVSRGKGHFPYLRPNKKEDDMMGKDLEWTNDIHRHARQFKKVVFIAGSE</sequence>
<dbReference type="EMBL" id="KN833012">
    <property type="protein sequence ID" value="KIM79080.1"/>
    <property type="molecule type" value="Genomic_DNA"/>
</dbReference>
<name>A0A0C3F2Q4_PILCF</name>
<accession>A0A0C3F2Q4</accession>
<feature type="compositionally biased region" description="Polar residues" evidence="1">
    <location>
        <begin position="47"/>
        <end position="59"/>
    </location>
</feature>
<evidence type="ECO:0000313" key="2">
    <source>
        <dbReference type="EMBL" id="KIM79080.1"/>
    </source>
</evidence>
<reference evidence="3" key="2">
    <citation type="submission" date="2015-01" db="EMBL/GenBank/DDBJ databases">
        <title>Evolutionary Origins and Diversification of the Mycorrhizal Mutualists.</title>
        <authorList>
            <consortium name="DOE Joint Genome Institute"/>
            <consortium name="Mycorrhizal Genomics Consortium"/>
            <person name="Kohler A."/>
            <person name="Kuo A."/>
            <person name="Nagy L.G."/>
            <person name="Floudas D."/>
            <person name="Copeland A."/>
            <person name="Barry K.W."/>
            <person name="Cichocki N."/>
            <person name="Veneault-Fourrey C."/>
            <person name="LaButti K."/>
            <person name="Lindquist E.A."/>
            <person name="Lipzen A."/>
            <person name="Lundell T."/>
            <person name="Morin E."/>
            <person name="Murat C."/>
            <person name="Riley R."/>
            <person name="Ohm R."/>
            <person name="Sun H."/>
            <person name="Tunlid A."/>
            <person name="Henrissat B."/>
            <person name="Grigoriev I.V."/>
            <person name="Hibbett D.S."/>
            <person name="Martin F."/>
        </authorList>
    </citation>
    <scope>NUCLEOTIDE SEQUENCE [LARGE SCALE GENOMIC DNA]</scope>
    <source>
        <strain evidence="3">F 1598</strain>
    </source>
</reference>
<proteinExistence type="predicted"/>
<dbReference type="HOGENOM" id="CLU_980444_0_0_1"/>
<dbReference type="InParanoid" id="A0A0C3F2Q4"/>
<keyword evidence="3" id="KW-1185">Reference proteome</keyword>